<organism evidence="1 2">
    <name type="scientific">Rattus norvegicus</name>
    <name type="common">Rat</name>
    <dbReference type="NCBI Taxonomy" id="10116"/>
    <lineage>
        <taxon>Eukaryota</taxon>
        <taxon>Metazoa</taxon>
        <taxon>Chordata</taxon>
        <taxon>Craniata</taxon>
        <taxon>Vertebrata</taxon>
        <taxon>Euteleostomi</taxon>
        <taxon>Mammalia</taxon>
        <taxon>Eutheria</taxon>
        <taxon>Euarchontoglires</taxon>
        <taxon>Glires</taxon>
        <taxon>Rodentia</taxon>
        <taxon>Myomorpha</taxon>
        <taxon>Muroidea</taxon>
        <taxon>Muridae</taxon>
        <taxon>Murinae</taxon>
        <taxon>Rattus</taxon>
    </lineage>
</organism>
<dbReference type="EMBL" id="CH474079">
    <property type="protein sequence ID" value="EDL83963.1"/>
    <property type="molecule type" value="Genomic_DNA"/>
</dbReference>
<dbReference type="Proteomes" id="UP000234681">
    <property type="component" value="Chromosome 14"/>
</dbReference>
<name>A6KPK2_RAT</name>
<protein>
    <submittedName>
        <fullName evidence="1">RCG57196</fullName>
    </submittedName>
</protein>
<evidence type="ECO:0000313" key="2">
    <source>
        <dbReference type="Proteomes" id="UP000234681"/>
    </source>
</evidence>
<dbReference type="AlphaFoldDB" id="A6KPK2"/>
<proteinExistence type="predicted"/>
<sequence length="83" mass="9469">MLDSQPWVFKTGLYVRRATTRAAKVSATVRPRRLQNDFPGFETTTDGLLRCLRGKGVGMALARKLYVDMIKGISWESRSPQYF</sequence>
<gene>
    <name evidence="1" type="ORF">rCG_57196</name>
</gene>
<evidence type="ECO:0000313" key="1">
    <source>
        <dbReference type="EMBL" id="EDL83963.1"/>
    </source>
</evidence>
<accession>A6KPK2</accession>
<reference evidence="1 2" key="1">
    <citation type="submission" date="2005-09" db="EMBL/GenBank/DDBJ databases">
        <authorList>
            <person name="Mural R.J."/>
            <person name="Li P.W."/>
            <person name="Adams M.D."/>
            <person name="Amanatides P.G."/>
            <person name="Baden-Tillson H."/>
            <person name="Barnstead M."/>
            <person name="Chin S.H."/>
            <person name="Dew I."/>
            <person name="Evans C.A."/>
            <person name="Ferriera S."/>
            <person name="Flanigan M."/>
            <person name="Fosler C."/>
            <person name="Glodek A."/>
            <person name="Gu Z."/>
            <person name="Holt R.A."/>
            <person name="Jennings D."/>
            <person name="Kraft C.L."/>
            <person name="Lu F."/>
            <person name="Nguyen T."/>
            <person name="Nusskern D.R."/>
            <person name="Pfannkoch C.M."/>
            <person name="Sitter C."/>
            <person name="Sutton G.G."/>
            <person name="Venter J.C."/>
            <person name="Wang Z."/>
            <person name="Woodage T."/>
            <person name="Zheng X.H."/>
            <person name="Zhong F."/>
        </authorList>
    </citation>
    <scope>NUCLEOTIDE SEQUENCE [LARGE SCALE GENOMIC DNA]</scope>
    <source>
        <strain>BN</strain>
        <strain evidence="2">Sprague-Dawley</strain>
    </source>
</reference>